<dbReference type="InterPro" id="IPR032710">
    <property type="entry name" value="NTF2-like_dom_sf"/>
</dbReference>
<dbReference type="Pfam" id="PF14534">
    <property type="entry name" value="DUF4440"/>
    <property type="match status" value="1"/>
</dbReference>
<protein>
    <submittedName>
        <fullName evidence="2">Nuclear transport factor 2 family protein</fullName>
    </submittedName>
</protein>
<dbReference type="SUPFAM" id="SSF54427">
    <property type="entry name" value="NTF2-like"/>
    <property type="match status" value="1"/>
</dbReference>
<name>A0ABW4S074_9ACTN</name>
<dbReference type="InterPro" id="IPR027843">
    <property type="entry name" value="DUF4440"/>
</dbReference>
<reference evidence="3" key="1">
    <citation type="journal article" date="2019" name="Int. J. Syst. Evol. Microbiol.">
        <title>The Global Catalogue of Microorganisms (GCM) 10K type strain sequencing project: providing services to taxonomists for standard genome sequencing and annotation.</title>
        <authorList>
            <consortium name="The Broad Institute Genomics Platform"/>
            <consortium name="The Broad Institute Genome Sequencing Center for Infectious Disease"/>
            <person name="Wu L."/>
            <person name="Ma J."/>
        </authorList>
    </citation>
    <scope>NUCLEOTIDE SEQUENCE [LARGE SCALE GENOMIC DNA]</scope>
    <source>
        <strain evidence="3">CAIM 431</strain>
    </source>
</reference>
<proteinExistence type="predicted"/>
<evidence type="ECO:0000313" key="3">
    <source>
        <dbReference type="Proteomes" id="UP001597326"/>
    </source>
</evidence>
<accession>A0ABW4S074</accession>
<sequence>MSTTEDVLHLVEARARALAEQDAEGLRLLMHPECVWTSYAGLVLDRDEYVHRNTTAVTFASQRFEDPVVRVVGDKAVVTGTVVDTLRDGEQFRLLITMTWVRCDGLWQLLAGHAGPRLAS</sequence>
<dbReference type="Gene3D" id="3.10.450.50">
    <property type="match status" value="1"/>
</dbReference>
<dbReference type="RefSeq" id="WP_343875645.1">
    <property type="nucleotide sequence ID" value="NZ_BAAAIX010000034.1"/>
</dbReference>
<gene>
    <name evidence="2" type="ORF">ACFSCS_14115</name>
</gene>
<comment type="caution">
    <text evidence="2">The sequence shown here is derived from an EMBL/GenBank/DDBJ whole genome shotgun (WGS) entry which is preliminary data.</text>
</comment>
<dbReference type="Proteomes" id="UP001597326">
    <property type="component" value="Unassembled WGS sequence"/>
</dbReference>
<organism evidence="2 3">
    <name type="scientific">Luteococcus peritonei</name>
    <dbReference type="NCBI Taxonomy" id="88874"/>
    <lineage>
        <taxon>Bacteria</taxon>
        <taxon>Bacillati</taxon>
        <taxon>Actinomycetota</taxon>
        <taxon>Actinomycetes</taxon>
        <taxon>Propionibacteriales</taxon>
        <taxon>Propionibacteriaceae</taxon>
        <taxon>Luteococcus</taxon>
    </lineage>
</organism>
<dbReference type="EMBL" id="JBHUFZ010000033">
    <property type="protein sequence ID" value="MFD1891308.1"/>
    <property type="molecule type" value="Genomic_DNA"/>
</dbReference>
<evidence type="ECO:0000259" key="1">
    <source>
        <dbReference type="Pfam" id="PF14534"/>
    </source>
</evidence>
<evidence type="ECO:0000313" key="2">
    <source>
        <dbReference type="EMBL" id="MFD1891308.1"/>
    </source>
</evidence>
<keyword evidence="3" id="KW-1185">Reference proteome</keyword>
<feature type="domain" description="DUF4440" evidence="1">
    <location>
        <begin position="8"/>
        <end position="109"/>
    </location>
</feature>